<sequence>MPKCMTTTLKNLSSFIPSDEPIIVIEDISELVAYKE</sequence>
<keyword evidence="2" id="KW-1185">Reference proteome</keyword>
<gene>
    <name evidence="1" type="ordered locus">Desru_3785</name>
</gene>
<evidence type="ECO:0000313" key="2">
    <source>
        <dbReference type="Proteomes" id="UP000009234"/>
    </source>
</evidence>
<organism evidence="1 2">
    <name type="scientific">Desulforamulus ruminis (strain ATCC 23193 / DSM 2154 / NCIMB 8452 / DL)</name>
    <name type="common">Desulfotomaculum ruminis</name>
    <dbReference type="NCBI Taxonomy" id="696281"/>
    <lineage>
        <taxon>Bacteria</taxon>
        <taxon>Bacillati</taxon>
        <taxon>Bacillota</taxon>
        <taxon>Clostridia</taxon>
        <taxon>Eubacteriales</taxon>
        <taxon>Peptococcaceae</taxon>
        <taxon>Desulforamulus</taxon>
    </lineage>
</organism>
<protein>
    <submittedName>
        <fullName evidence="1">Type II secretion system protein E</fullName>
    </submittedName>
</protein>
<accession>F6DQ41</accession>
<evidence type="ECO:0000313" key="1">
    <source>
        <dbReference type="EMBL" id="AEG61985.1"/>
    </source>
</evidence>
<proteinExistence type="predicted"/>
<dbReference type="HOGENOM" id="CLU_3355822_0_0_9"/>
<reference evidence="1 2" key="2">
    <citation type="journal article" date="2012" name="Stand. Genomic Sci.">
        <title>Complete genome sequence of the sulfate-reducing firmicute Desulfotomaculum ruminis type strain (DL(T)).</title>
        <authorList>
            <person name="Spring S."/>
            <person name="Visser M."/>
            <person name="Lu M."/>
            <person name="Copeland A."/>
            <person name="Lapidus A."/>
            <person name="Lucas S."/>
            <person name="Cheng J.F."/>
            <person name="Han C."/>
            <person name="Tapia R."/>
            <person name="Goodwin L.A."/>
            <person name="Pitluck S."/>
            <person name="Ivanova N."/>
            <person name="Land M."/>
            <person name="Hauser L."/>
            <person name="Larimer F."/>
            <person name="Rohde M."/>
            <person name="Goker M."/>
            <person name="Detter J.C."/>
            <person name="Kyrpides N.C."/>
            <person name="Woyke T."/>
            <person name="Schaap P.J."/>
            <person name="Plugge C.M."/>
            <person name="Muyzer G."/>
            <person name="Kuever J."/>
            <person name="Pereira I.A."/>
            <person name="Parshina S.N."/>
            <person name="Bernier-Latmani R."/>
            <person name="Stams A.J."/>
            <person name="Klenk H.P."/>
        </authorList>
    </citation>
    <scope>NUCLEOTIDE SEQUENCE [LARGE SCALE GENOMIC DNA]</scope>
    <source>
        <strain evidence="2">ATCC 23193 / DSM 2154 / NCIB 8452 / DL</strain>
    </source>
</reference>
<dbReference type="EMBL" id="CP002780">
    <property type="protein sequence ID" value="AEG61985.1"/>
    <property type="molecule type" value="Genomic_DNA"/>
</dbReference>
<dbReference type="KEGG" id="dru:Desru_3785"/>
<dbReference type="AlphaFoldDB" id="F6DQ41"/>
<dbReference type="STRING" id="696281.Desru_3785"/>
<reference evidence="2" key="1">
    <citation type="submission" date="2011-05" db="EMBL/GenBank/DDBJ databases">
        <title>Complete sequence of Desulfotomaculum ruminis DSM 2154.</title>
        <authorList>
            <person name="Lucas S."/>
            <person name="Copeland A."/>
            <person name="Lapidus A."/>
            <person name="Cheng J.-F."/>
            <person name="Goodwin L."/>
            <person name="Pitluck S."/>
            <person name="Lu M."/>
            <person name="Detter J.C."/>
            <person name="Han C."/>
            <person name="Tapia R."/>
            <person name="Land M."/>
            <person name="Hauser L."/>
            <person name="Kyrpides N."/>
            <person name="Ivanova N."/>
            <person name="Mikhailova N."/>
            <person name="Pagani I."/>
            <person name="Stams A.J.M."/>
            <person name="Plugge C.M."/>
            <person name="Muyzer G."/>
            <person name="Kuever J."/>
            <person name="Parshina S.N."/>
            <person name="Ivanova A.E."/>
            <person name="Nazina T.N."/>
            <person name="Brambilla E."/>
            <person name="Spring S."/>
            <person name="Klenk H.-P."/>
            <person name="Woyke T."/>
        </authorList>
    </citation>
    <scope>NUCLEOTIDE SEQUENCE [LARGE SCALE GENOMIC DNA]</scope>
    <source>
        <strain evidence="2">ATCC 23193 / DSM 2154 / NCIB 8452 / DL</strain>
    </source>
</reference>
<name>F6DQ41_DESRL</name>
<dbReference type="Proteomes" id="UP000009234">
    <property type="component" value="Chromosome"/>
</dbReference>